<name>A0A8J3XGP0_9ACTN</name>
<dbReference type="EMBL" id="BOOP01000019">
    <property type="protein sequence ID" value="GII39216.1"/>
    <property type="molecule type" value="Genomic_DNA"/>
</dbReference>
<evidence type="ECO:0000313" key="2">
    <source>
        <dbReference type="Proteomes" id="UP000622547"/>
    </source>
</evidence>
<dbReference type="Proteomes" id="UP000622547">
    <property type="component" value="Unassembled WGS sequence"/>
</dbReference>
<keyword evidence="2" id="KW-1185">Reference proteome</keyword>
<gene>
    <name evidence="1" type="ORF">Pph01_42190</name>
</gene>
<evidence type="ECO:0000313" key="1">
    <source>
        <dbReference type="EMBL" id="GII39216.1"/>
    </source>
</evidence>
<accession>A0A8J3XGP0</accession>
<dbReference type="AlphaFoldDB" id="A0A8J3XGP0"/>
<proteinExistence type="predicted"/>
<protein>
    <submittedName>
        <fullName evidence="1">Uncharacterized protein</fullName>
    </submittedName>
</protein>
<sequence length="65" mass="7139">MWDIGNRTPTEEPAWNIAGLWVEGQPTLEPGGRATVRLVPLTPAQWVHVQGAAGQIDRGWVDKHA</sequence>
<comment type="caution">
    <text evidence="1">The sequence shown here is derived from an EMBL/GenBank/DDBJ whole genome shotgun (WGS) entry which is preliminary data.</text>
</comment>
<organism evidence="1 2">
    <name type="scientific">Planotetraspora phitsanulokensis</name>
    <dbReference type="NCBI Taxonomy" id="575192"/>
    <lineage>
        <taxon>Bacteria</taxon>
        <taxon>Bacillati</taxon>
        <taxon>Actinomycetota</taxon>
        <taxon>Actinomycetes</taxon>
        <taxon>Streptosporangiales</taxon>
        <taxon>Streptosporangiaceae</taxon>
        <taxon>Planotetraspora</taxon>
    </lineage>
</organism>
<reference evidence="1 2" key="1">
    <citation type="submission" date="2021-01" db="EMBL/GenBank/DDBJ databases">
        <title>Whole genome shotgun sequence of Planotetraspora phitsanulokensis NBRC 104273.</title>
        <authorList>
            <person name="Komaki H."/>
            <person name="Tamura T."/>
        </authorList>
    </citation>
    <scope>NUCLEOTIDE SEQUENCE [LARGE SCALE GENOMIC DNA]</scope>
    <source>
        <strain evidence="1 2">NBRC 104273</strain>
    </source>
</reference>